<reference evidence="1" key="2">
    <citation type="submission" date="2023-04" db="EMBL/GenBank/DDBJ databases">
        <authorList>
            <person name="Bu L."/>
            <person name="Lu L."/>
            <person name="Laidemitt M.R."/>
            <person name="Zhang S.M."/>
            <person name="Mutuku M."/>
            <person name="Mkoji G."/>
            <person name="Steinauer M."/>
            <person name="Loker E.S."/>
        </authorList>
    </citation>
    <scope>NUCLEOTIDE SEQUENCE</scope>
    <source>
        <strain evidence="1">KasaAsao</strain>
        <tissue evidence="1">Whole Snail</tissue>
    </source>
</reference>
<keyword evidence="2" id="KW-1185">Reference proteome</keyword>
<accession>A0AAD8B177</accession>
<evidence type="ECO:0000313" key="2">
    <source>
        <dbReference type="Proteomes" id="UP001233172"/>
    </source>
</evidence>
<dbReference type="AlphaFoldDB" id="A0AAD8B177"/>
<gene>
    <name evidence="1" type="ORF">Bpfe_025095</name>
</gene>
<organism evidence="1 2">
    <name type="scientific">Biomphalaria pfeifferi</name>
    <name type="common">Bloodfluke planorb</name>
    <name type="synonym">Freshwater snail</name>
    <dbReference type="NCBI Taxonomy" id="112525"/>
    <lineage>
        <taxon>Eukaryota</taxon>
        <taxon>Metazoa</taxon>
        <taxon>Spiralia</taxon>
        <taxon>Lophotrochozoa</taxon>
        <taxon>Mollusca</taxon>
        <taxon>Gastropoda</taxon>
        <taxon>Heterobranchia</taxon>
        <taxon>Euthyneura</taxon>
        <taxon>Panpulmonata</taxon>
        <taxon>Hygrophila</taxon>
        <taxon>Lymnaeoidea</taxon>
        <taxon>Planorbidae</taxon>
        <taxon>Biomphalaria</taxon>
    </lineage>
</organism>
<dbReference type="Proteomes" id="UP001233172">
    <property type="component" value="Unassembled WGS sequence"/>
</dbReference>
<reference evidence="1" key="1">
    <citation type="journal article" date="2023" name="PLoS Negl. Trop. Dis.">
        <title>A genome sequence for Biomphalaria pfeifferi, the major vector snail for the human-infecting parasite Schistosoma mansoni.</title>
        <authorList>
            <person name="Bu L."/>
            <person name="Lu L."/>
            <person name="Laidemitt M.R."/>
            <person name="Zhang S.M."/>
            <person name="Mutuku M."/>
            <person name="Mkoji G."/>
            <person name="Steinauer M."/>
            <person name="Loker E.S."/>
        </authorList>
    </citation>
    <scope>NUCLEOTIDE SEQUENCE</scope>
    <source>
        <tissue evidence="1">Whole Snail</tissue>
    </source>
</reference>
<dbReference type="EMBL" id="JASAOG010000180">
    <property type="protein sequence ID" value="KAK0045489.1"/>
    <property type="molecule type" value="Genomic_DNA"/>
</dbReference>
<evidence type="ECO:0000313" key="1">
    <source>
        <dbReference type="EMBL" id="KAK0045489.1"/>
    </source>
</evidence>
<protein>
    <submittedName>
        <fullName evidence="1">Uncharacterized protein</fullName>
    </submittedName>
</protein>
<proteinExistence type="predicted"/>
<comment type="caution">
    <text evidence="1">The sequence shown here is derived from an EMBL/GenBank/DDBJ whole genome shotgun (WGS) entry which is preliminary data.</text>
</comment>
<name>A0AAD8B177_BIOPF</name>
<sequence>MLPAVSGDCHQVCPRVPSHNHCLISKRRHRLANASPTRKRPPVWRCALPLETTLDRESFRARCCEVEIVKIVYSERSS</sequence>